<name>A0A423WKK9_9PEZI</name>
<protein>
    <submittedName>
        <fullName evidence="2">Uncharacterized protein</fullName>
    </submittedName>
</protein>
<dbReference type="AlphaFoldDB" id="A0A423WKK9"/>
<dbReference type="OrthoDB" id="10561346at2759"/>
<feature type="region of interest" description="Disordered" evidence="1">
    <location>
        <begin position="71"/>
        <end position="90"/>
    </location>
</feature>
<evidence type="ECO:0000313" key="2">
    <source>
        <dbReference type="EMBL" id="ROW03851.1"/>
    </source>
</evidence>
<organism evidence="2 3">
    <name type="scientific">Cytospora leucostoma</name>
    <dbReference type="NCBI Taxonomy" id="1230097"/>
    <lineage>
        <taxon>Eukaryota</taxon>
        <taxon>Fungi</taxon>
        <taxon>Dikarya</taxon>
        <taxon>Ascomycota</taxon>
        <taxon>Pezizomycotina</taxon>
        <taxon>Sordariomycetes</taxon>
        <taxon>Sordariomycetidae</taxon>
        <taxon>Diaporthales</taxon>
        <taxon>Cytosporaceae</taxon>
        <taxon>Cytospora</taxon>
    </lineage>
</organism>
<dbReference type="EMBL" id="LKEB01000048">
    <property type="protein sequence ID" value="ROW03851.1"/>
    <property type="molecule type" value="Genomic_DNA"/>
</dbReference>
<feature type="region of interest" description="Disordered" evidence="1">
    <location>
        <begin position="267"/>
        <end position="309"/>
    </location>
</feature>
<accession>A0A423WKK9</accession>
<comment type="caution">
    <text evidence="2">The sequence shown here is derived from an EMBL/GenBank/DDBJ whole genome shotgun (WGS) entry which is preliminary data.</text>
</comment>
<evidence type="ECO:0000313" key="3">
    <source>
        <dbReference type="Proteomes" id="UP000285146"/>
    </source>
</evidence>
<feature type="compositionally biased region" description="Basic and acidic residues" evidence="1">
    <location>
        <begin position="75"/>
        <end position="90"/>
    </location>
</feature>
<reference evidence="2 3" key="1">
    <citation type="submission" date="2015-09" db="EMBL/GenBank/DDBJ databases">
        <title>Host preference determinants of Valsa canker pathogens revealed by comparative genomics.</title>
        <authorList>
            <person name="Yin Z."/>
            <person name="Huang L."/>
        </authorList>
    </citation>
    <scope>NUCLEOTIDE SEQUENCE [LARGE SCALE GENOMIC DNA]</scope>
    <source>
        <strain evidence="2 3">SXYLt</strain>
    </source>
</reference>
<feature type="compositionally biased region" description="Basic and acidic residues" evidence="1">
    <location>
        <begin position="281"/>
        <end position="290"/>
    </location>
</feature>
<sequence>MPQATGRFYSFEATAERRINSRIGPSVPKSEKEQRKLLAELMEDTDHHARIAEIEKMDAVRVVWDARRGKHKWKPTKEKHPRGEKPPMSERKRDFLKMWLHTWETGAERHLPHDRDTLYGIAEQLSLWKEWFPGCKMVNILSTQWMIDKRSQKNRAVPKTILVLFGNTSLKLHVELNPGRSIELTSLQIRPGGEEALEKFELGWYFRKAADFSNTTANGAPALGTKVFFHVSARNYANTIRKYDEVWGQGAKEAAKQFIDGLEERASELQSRLPATESLSEPDRASKENNRPNLVRRQPSGPSRGHLKG</sequence>
<dbReference type="Proteomes" id="UP000285146">
    <property type="component" value="Unassembled WGS sequence"/>
</dbReference>
<proteinExistence type="predicted"/>
<dbReference type="InParanoid" id="A0A423WKK9"/>
<evidence type="ECO:0000256" key="1">
    <source>
        <dbReference type="SAM" id="MobiDB-lite"/>
    </source>
</evidence>
<keyword evidence="3" id="KW-1185">Reference proteome</keyword>
<dbReference type="InterPro" id="IPR023393">
    <property type="entry name" value="START-like_dom_sf"/>
</dbReference>
<dbReference type="Gene3D" id="3.30.530.20">
    <property type="match status" value="1"/>
</dbReference>
<gene>
    <name evidence="2" type="ORF">VPNG_07253</name>
</gene>